<feature type="compositionally biased region" description="Polar residues" evidence="27">
    <location>
        <begin position="942"/>
        <end position="955"/>
    </location>
</feature>
<dbReference type="GO" id="GO:0042276">
    <property type="term" value="P:error-prone translesion synthesis"/>
    <property type="evidence" value="ECO:0007669"/>
    <property type="project" value="TreeGrafter"/>
</dbReference>
<dbReference type="GO" id="GO:0005634">
    <property type="term" value="C:nucleus"/>
    <property type="evidence" value="ECO:0007669"/>
    <property type="project" value="UniProtKB-SubCell"/>
</dbReference>
<dbReference type="GO" id="GO:0003887">
    <property type="term" value="F:DNA-directed DNA polymerase activity"/>
    <property type="evidence" value="ECO:0007669"/>
    <property type="project" value="UniProtKB-KW"/>
</dbReference>
<evidence type="ECO:0000256" key="20">
    <source>
        <dbReference type="ARBA" id="ARBA00023204"/>
    </source>
</evidence>
<dbReference type="EC" id="2.7.7.7" evidence="5"/>
<dbReference type="Gene3D" id="3.30.1490.100">
    <property type="entry name" value="DNA polymerase, Y-family, little finger domain"/>
    <property type="match status" value="1"/>
</dbReference>
<evidence type="ECO:0000256" key="25">
    <source>
        <dbReference type="ARBA" id="ARBA00064665"/>
    </source>
</evidence>
<evidence type="ECO:0000256" key="19">
    <source>
        <dbReference type="ARBA" id="ARBA00023125"/>
    </source>
</evidence>
<dbReference type="InterPro" id="IPR041298">
    <property type="entry name" value="UBZ3"/>
</dbReference>
<keyword evidence="19" id="KW-0238">DNA-binding</keyword>
<keyword evidence="22" id="KW-0704">Schiff base</keyword>
<evidence type="ECO:0000256" key="27">
    <source>
        <dbReference type="SAM" id="MobiDB-lite"/>
    </source>
</evidence>
<evidence type="ECO:0000256" key="23">
    <source>
        <dbReference type="ARBA" id="ARBA00044975"/>
    </source>
</evidence>
<evidence type="ECO:0000256" key="5">
    <source>
        <dbReference type="ARBA" id="ARBA00012417"/>
    </source>
</evidence>
<feature type="domain" description="UBZ3-type" evidence="29">
    <location>
        <begin position="899"/>
        <end position="933"/>
    </location>
</feature>
<feature type="region of interest" description="Disordered" evidence="27">
    <location>
        <begin position="1"/>
        <end position="27"/>
    </location>
</feature>
<dbReference type="InterPro" id="IPR043502">
    <property type="entry name" value="DNA/RNA_pol_sf"/>
</dbReference>
<dbReference type="InterPro" id="IPR017961">
    <property type="entry name" value="DNA_pol_Y-fam_little_finger"/>
</dbReference>
<name>A0AA88XV07_PINIB</name>
<evidence type="ECO:0000256" key="13">
    <source>
        <dbReference type="ARBA" id="ARBA00022763"/>
    </source>
</evidence>
<evidence type="ECO:0000256" key="15">
    <source>
        <dbReference type="ARBA" id="ARBA00022833"/>
    </source>
</evidence>
<keyword evidence="18" id="KW-0239">DNA-directed DNA polymerase</keyword>
<dbReference type="EMBL" id="VSWD01000009">
    <property type="protein sequence ID" value="KAK3092357.1"/>
    <property type="molecule type" value="Genomic_DNA"/>
</dbReference>
<evidence type="ECO:0000256" key="6">
    <source>
        <dbReference type="ARBA" id="ARBA00022457"/>
    </source>
</evidence>
<comment type="similarity">
    <text evidence="4">Belongs to the DNA polymerase type-Y family.</text>
</comment>
<dbReference type="GO" id="GO:0010225">
    <property type="term" value="P:response to UV-C"/>
    <property type="evidence" value="ECO:0007669"/>
    <property type="project" value="UniProtKB-ARBA"/>
</dbReference>
<keyword evidence="9" id="KW-0808">Transferase</keyword>
<evidence type="ECO:0000313" key="30">
    <source>
        <dbReference type="EMBL" id="KAK3092357.1"/>
    </source>
</evidence>
<dbReference type="PROSITE" id="PS50173">
    <property type="entry name" value="UMUC"/>
    <property type="match status" value="1"/>
</dbReference>
<evidence type="ECO:0000256" key="12">
    <source>
        <dbReference type="ARBA" id="ARBA00022723"/>
    </source>
</evidence>
<evidence type="ECO:0000256" key="2">
    <source>
        <dbReference type="ARBA" id="ARBA00001946"/>
    </source>
</evidence>
<dbReference type="PANTHER" id="PTHR45873:SF1">
    <property type="entry name" value="DNA POLYMERASE ETA"/>
    <property type="match status" value="1"/>
</dbReference>
<dbReference type="FunFam" id="1.10.150.20:FF:000014">
    <property type="entry name" value="Polymerase (DNA directed), eta"/>
    <property type="match status" value="1"/>
</dbReference>
<keyword evidence="20" id="KW-0234">DNA repair</keyword>
<keyword evidence="12" id="KW-0479">Metal-binding</keyword>
<feature type="domain" description="UmuC" evidence="28">
    <location>
        <begin position="178"/>
        <end position="421"/>
    </location>
</feature>
<comment type="subunit">
    <text evidence="25">Interacts with REV1. Interacts with monoubiquitinated PCNA, but not unmodified PCNA. Interacts with POLI; this interaction targets POLI to the replication machinery. Interacts with PALB2 and BRCA2; the interactions are direct and are required to sustain the recruitment of POLH at blocked replication forks and to stimulate POLH-dependent DNA synthesis on D loop substrates. Interacts (via C-terminus) with TRAIP. Interacts with ubiquitin. Interacts with POLDIP2.</text>
</comment>
<dbReference type="Pfam" id="PF21704">
    <property type="entry name" value="POLH-Rev1_HhH"/>
    <property type="match status" value="1"/>
</dbReference>
<evidence type="ECO:0000256" key="8">
    <source>
        <dbReference type="ARBA" id="ARBA00022634"/>
    </source>
</evidence>
<keyword evidence="10" id="KW-0548">Nucleotidyltransferase</keyword>
<evidence type="ECO:0000256" key="17">
    <source>
        <dbReference type="ARBA" id="ARBA00022843"/>
    </source>
</evidence>
<evidence type="ECO:0000256" key="4">
    <source>
        <dbReference type="ARBA" id="ARBA00010945"/>
    </source>
</evidence>
<keyword evidence="8" id="KW-0237">DNA synthesis</keyword>
<dbReference type="InterPro" id="IPR052230">
    <property type="entry name" value="DNA_polymerase_eta"/>
</dbReference>
<proteinExistence type="inferred from homology"/>
<dbReference type="Proteomes" id="UP001186944">
    <property type="component" value="Unassembled WGS sequence"/>
</dbReference>
<dbReference type="InterPro" id="IPR001126">
    <property type="entry name" value="UmuC"/>
</dbReference>
<dbReference type="GO" id="GO:0005657">
    <property type="term" value="C:replication fork"/>
    <property type="evidence" value="ECO:0007669"/>
    <property type="project" value="TreeGrafter"/>
</dbReference>
<organism evidence="30 31">
    <name type="scientific">Pinctada imbricata</name>
    <name type="common">Atlantic pearl-oyster</name>
    <name type="synonym">Pinctada martensii</name>
    <dbReference type="NCBI Taxonomy" id="66713"/>
    <lineage>
        <taxon>Eukaryota</taxon>
        <taxon>Metazoa</taxon>
        <taxon>Spiralia</taxon>
        <taxon>Lophotrochozoa</taxon>
        <taxon>Mollusca</taxon>
        <taxon>Bivalvia</taxon>
        <taxon>Autobranchia</taxon>
        <taxon>Pteriomorphia</taxon>
        <taxon>Pterioida</taxon>
        <taxon>Pterioidea</taxon>
        <taxon>Pteriidae</taxon>
        <taxon>Pinctada</taxon>
    </lineage>
</organism>
<dbReference type="Pfam" id="PF18439">
    <property type="entry name" value="zf_UBZ"/>
    <property type="match status" value="1"/>
</dbReference>
<dbReference type="InterPro" id="IPR036775">
    <property type="entry name" value="DNA_pol_Y-fam_lit_finger_sf"/>
</dbReference>
<dbReference type="Pfam" id="PF00817">
    <property type="entry name" value="IMS"/>
    <property type="match status" value="1"/>
</dbReference>
<comment type="catalytic activity">
    <reaction evidence="24">
        <text>DNA(n) + a 2'-deoxyribonucleoside 5'-triphosphate = DNA(n+1) + diphosphate</text>
        <dbReference type="Rhea" id="RHEA:22508"/>
        <dbReference type="Rhea" id="RHEA-COMP:17339"/>
        <dbReference type="Rhea" id="RHEA-COMP:17340"/>
        <dbReference type="ChEBI" id="CHEBI:33019"/>
        <dbReference type="ChEBI" id="CHEBI:61560"/>
        <dbReference type="ChEBI" id="CHEBI:173112"/>
        <dbReference type="EC" id="2.7.7.7"/>
    </reaction>
</comment>
<dbReference type="Pfam" id="PF11799">
    <property type="entry name" value="IMS_C"/>
    <property type="match status" value="1"/>
</dbReference>
<evidence type="ECO:0000256" key="3">
    <source>
        <dbReference type="ARBA" id="ARBA00004123"/>
    </source>
</evidence>
<dbReference type="FunFam" id="3.30.1490.100:FF:000007">
    <property type="entry name" value="DNA polymerase eta"/>
    <property type="match status" value="1"/>
</dbReference>
<accession>A0AA88XV07</accession>
<dbReference type="Gene3D" id="3.30.70.270">
    <property type="match status" value="1"/>
</dbReference>
<evidence type="ECO:0000256" key="14">
    <source>
        <dbReference type="ARBA" id="ARBA00022771"/>
    </source>
</evidence>
<comment type="subcellular location">
    <subcellularLocation>
        <location evidence="3">Nucleus</location>
    </subcellularLocation>
</comment>
<comment type="cofactor">
    <cofactor evidence="1">
        <name>Mn(2+)</name>
        <dbReference type="ChEBI" id="CHEBI:29035"/>
    </cofactor>
</comment>
<gene>
    <name evidence="30" type="ORF">FSP39_001859</name>
</gene>
<keyword evidence="11" id="KW-0235">DNA replication</keyword>
<evidence type="ECO:0000256" key="24">
    <source>
        <dbReference type="ARBA" id="ARBA00049244"/>
    </source>
</evidence>
<keyword evidence="31" id="KW-1185">Reference proteome</keyword>
<keyword evidence="7" id="KW-1017">Isopeptide bond</keyword>
<evidence type="ECO:0000256" key="10">
    <source>
        <dbReference type="ARBA" id="ARBA00022695"/>
    </source>
</evidence>
<dbReference type="GO" id="GO:0035861">
    <property type="term" value="C:site of double-strand break"/>
    <property type="evidence" value="ECO:0007669"/>
    <property type="project" value="TreeGrafter"/>
</dbReference>
<feature type="compositionally biased region" description="Basic and acidic residues" evidence="27">
    <location>
        <begin position="1"/>
        <end position="11"/>
    </location>
</feature>
<dbReference type="Gene3D" id="3.40.1170.60">
    <property type="match status" value="1"/>
</dbReference>
<keyword evidence="21" id="KW-0539">Nucleus</keyword>
<evidence type="ECO:0000256" key="21">
    <source>
        <dbReference type="ARBA" id="ARBA00023242"/>
    </source>
</evidence>
<evidence type="ECO:0000256" key="22">
    <source>
        <dbReference type="ARBA" id="ARBA00023270"/>
    </source>
</evidence>
<evidence type="ECO:0000259" key="29">
    <source>
        <dbReference type="PROSITE" id="PS51907"/>
    </source>
</evidence>
<dbReference type="Gene3D" id="1.10.150.20">
    <property type="entry name" value="5' to 3' exonuclease, C-terminal subdomain"/>
    <property type="match status" value="1"/>
</dbReference>
<feature type="region of interest" description="Disordered" evidence="27">
    <location>
        <begin position="722"/>
        <end position="742"/>
    </location>
</feature>
<evidence type="ECO:0000313" key="31">
    <source>
        <dbReference type="Proteomes" id="UP001186944"/>
    </source>
</evidence>
<dbReference type="CDD" id="cd01702">
    <property type="entry name" value="PolY_Pol_eta"/>
    <property type="match status" value="1"/>
</dbReference>
<keyword evidence="13" id="KW-0227">DNA damage</keyword>
<evidence type="ECO:0000256" key="16">
    <source>
        <dbReference type="ARBA" id="ARBA00022842"/>
    </source>
</evidence>
<dbReference type="FunFam" id="3.30.70.270:FF:000022">
    <property type="entry name" value="DNA polymerase eta"/>
    <property type="match status" value="1"/>
</dbReference>
<sequence>MGREDGGKGEWEGGEEGGGRGRGGKGERKGEVVLNYIKVLNFFISLARQTDSKEHQIIRRQLAVKDENSTSFTITVRKTLQKYQLPDAYSLIEKTPTKSQWKKMIKEATNNIYTAKITEEIKTKSTMKYLGIQKQPLDNPHPIYKFTGPNPFEYIAQLSEEICIIQIIDIPLAMDRVVALVDMDCFYVQVEQRLNPEFKGKPCAVVQYKTWKGGGIIAVGYEARACGVTRNMWGDEAKKKCPNIHFFRVPEVRGKADLTKFREAGAEVIAVLSKFSGQVERASIDEAYIDLTEEVKKRITKLSGDRVLVQQLQNTFVVGHGDDKSGESREEGVDQWLTTAFEEEVSDNDIRLAVGALISEEMRAAVYAETGFRCSAGIAHNKMLAKLSCGLHKPNKQTVLPHASVPILYSTLPIKKIRNLGGKFGQSLVEQLGVENIGDLCKFSLKELQACCGDKSGMWLYDVCRGIEYEPVSARQLPKSIGCSKNFPGKTCLDTREKVKHWLGELAGEVAERLVKDRETNLRMAKSMTVYVRYMGTPSQTASRACAITQYKADKIANNAFALLQQFNLAPAHQPTWTPPILCLGISASKFIDESAGNNSSITSFLGSQKSKLNNDLLSSQFSPKKSIVRGPRRGSIQSFFSQTSTQRFQETINTSSYNSENDDIADGASSETLKNIPLSKEPVAGPSALKTLDNNVLDRRSENGSNRMGFFVRKMFEIQQAKKEKGEDSHDHRRNSNNIEVMNSFMKKYTVSEQNGKLDGERTEDLNIVENVTTRTSDEDLKRSISSPSKRMQSVSEDIIEYEEPEPVPGTSYNEEITARRLSEMHATEEGTSRRPSELYDIDPNSVDSDVFDALPLDIQNEIKAEMGRQNGLKSPIKTSALPQENDGNCDIENAATNGDLFTSCEKCGKKLQVWEMEEHMDFHFAQELQQEFRQSDAPLGTSNRSENNRQSVGAGTKRKLGAATSTRGRKKQKPNVDKCQRMDNFIIKR</sequence>
<evidence type="ECO:0000256" key="18">
    <source>
        <dbReference type="ARBA" id="ARBA00022932"/>
    </source>
</evidence>
<keyword evidence="17" id="KW-0832">Ubl conjugation</keyword>
<evidence type="ECO:0000256" key="26">
    <source>
        <dbReference type="ARBA" id="ARBA00080427"/>
    </source>
</evidence>
<dbReference type="AlphaFoldDB" id="A0AA88XV07"/>
<dbReference type="GO" id="GO:0003684">
    <property type="term" value="F:damaged DNA binding"/>
    <property type="evidence" value="ECO:0007669"/>
    <property type="project" value="InterPro"/>
</dbReference>
<dbReference type="InterPro" id="IPR043128">
    <property type="entry name" value="Rev_trsase/Diguanyl_cyclase"/>
</dbReference>
<keyword evidence="6" id="KW-0515">Mutator protein</keyword>
<evidence type="ECO:0000256" key="11">
    <source>
        <dbReference type="ARBA" id="ARBA00022705"/>
    </source>
</evidence>
<evidence type="ECO:0000256" key="9">
    <source>
        <dbReference type="ARBA" id="ARBA00022679"/>
    </source>
</evidence>
<dbReference type="PROSITE" id="PS51907">
    <property type="entry name" value="ZF_UBZ3"/>
    <property type="match status" value="1"/>
</dbReference>
<dbReference type="GO" id="GO:0006260">
    <property type="term" value="P:DNA replication"/>
    <property type="evidence" value="ECO:0007669"/>
    <property type="project" value="UniProtKB-KW"/>
</dbReference>
<keyword evidence="15" id="KW-0862">Zinc</keyword>
<feature type="compositionally biased region" description="Basic and acidic residues" evidence="27">
    <location>
        <begin position="722"/>
        <end position="732"/>
    </location>
</feature>
<evidence type="ECO:0000256" key="7">
    <source>
        <dbReference type="ARBA" id="ARBA00022499"/>
    </source>
</evidence>
<keyword evidence="14" id="KW-0863">Zinc-finger</keyword>
<feature type="region of interest" description="Disordered" evidence="27">
    <location>
        <begin position="938"/>
        <end position="991"/>
    </location>
</feature>
<dbReference type="GO" id="GO:0008270">
    <property type="term" value="F:zinc ion binding"/>
    <property type="evidence" value="ECO:0007669"/>
    <property type="project" value="UniProtKB-KW"/>
</dbReference>
<dbReference type="PANTHER" id="PTHR45873">
    <property type="entry name" value="DNA POLYMERASE ETA"/>
    <property type="match status" value="1"/>
</dbReference>
<reference evidence="30" key="1">
    <citation type="submission" date="2019-08" db="EMBL/GenBank/DDBJ databases">
        <title>The improved chromosome-level genome for the pearl oyster Pinctada fucata martensii using PacBio sequencing and Hi-C.</title>
        <authorList>
            <person name="Zheng Z."/>
        </authorList>
    </citation>
    <scope>NUCLEOTIDE SEQUENCE</scope>
    <source>
        <strain evidence="30">ZZ-2019</strain>
        <tissue evidence="30">Adductor muscle</tissue>
    </source>
</reference>
<keyword evidence="16" id="KW-0460">Magnesium</keyword>
<evidence type="ECO:0000259" key="28">
    <source>
        <dbReference type="PROSITE" id="PS50173"/>
    </source>
</evidence>
<dbReference type="Gene3D" id="6.10.250.1630">
    <property type="match status" value="1"/>
</dbReference>
<comment type="cofactor">
    <cofactor evidence="2">
        <name>Mg(2+)</name>
        <dbReference type="ChEBI" id="CHEBI:18420"/>
    </cofactor>
</comment>
<dbReference type="SUPFAM" id="SSF100879">
    <property type="entry name" value="Lesion bypass DNA polymerase (Y-family), little finger domain"/>
    <property type="match status" value="1"/>
</dbReference>
<protein>
    <recommendedName>
        <fullName evidence="23">DNA polymerase eta</fullName>
        <ecNumber evidence="5">2.7.7.7</ecNumber>
    </recommendedName>
    <alternativeName>
        <fullName evidence="26">RAD30 homolog A</fullName>
    </alternativeName>
</protein>
<dbReference type="SUPFAM" id="SSF56672">
    <property type="entry name" value="DNA/RNA polymerases"/>
    <property type="match status" value="1"/>
</dbReference>
<comment type="caution">
    <text evidence="30">The sequence shown here is derived from an EMBL/GenBank/DDBJ whole genome shotgun (WGS) entry which is preliminary data.</text>
</comment>
<evidence type="ECO:0000256" key="1">
    <source>
        <dbReference type="ARBA" id="ARBA00001936"/>
    </source>
</evidence>
<dbReference type="GO" id="GO:0006281">
    <property type="term" value="P:DNA repair"/>
    <property type="evidence" value="ECO:0007669"/>
    <property type="project" value="UniProtKB-KW"/>
</dbReference>
<dbReference type="FunFam" id="3.40.1170.60:FF:000003">
    <property type="entry name" value="DNA polymerase eta"/>
    <property type="match status" value="1"/>
</dbReference>